<dbReference type="Gene3D" id="1.10.260.40">
    <property type="entry name" value="lambda repressor-like DNA-binding domains"/>
    <property type="match status" value="1"/>
</dbReference>
<reference evidence="4" key="2">
    <citation type="journal article" date="2019" name="Int. J. Syst. Evol. Microbiol.">
        <title>The Global Catalogue of Microorganisms (GCM) 10K type strain sequencing project: providing services to taxonomists for standard genome sequencing and annotation.</title>
        <authorList>
            <consortium name="The Broad Institute Genomics Platform"/>
            <consortium name="The Broad Institute Genome Sequencing Center for Infectious Disease"/>
            <person name="Wu L."/>
            <person name="Ma J."/>
        </authorList>
    </citation>
    <scope>NUCLEOTIDE SEQUENCE [LARGE SCALE GENOMIC DNA]</scope>
    <source>
        <strain evidence="4">JCM 9687</strain>
    </source>
</reference>
<dbReference type="Pfam" id="PF19054">
    <property type="entry name" value="DUF5753"/>
    <property type="match status" value="1"/>
</dbReference>
<comment type="caution">
    <text evidence="3">The sequence shown here is derived from an EMBL/GenBank/DDBJ whole genome shotgun (WGS) entry which is preliminary data.</text>
</comment>
<proteinExistence type="predicted"/>
<dbReference type="CDD" id="cd00093">
    <property type="entry name" value="HTH_XRE"/>
    <property type="match status" value="1"/>
</dbReference>
<dbReference type="EMBL" id="BAAAYK010000017">
    <property type="protein sequence ID" value="GAA3353503.1"/>
    <property type="molecule type" value="Genomic_DNA"/>
</dbReference>
<dbReference type="InterPro" id="IPR001387">
    <property type="entry name" value="Cro/C1-type_HTH"/>
</dbReference>
<protein>
    <submittedName>
        <fullName evidence="3">Helix-turn-helix transcriptional regulator</fullName>
    </submittedName>
</protein>
<dbReference type="InterPro" id="IPR010982">
    <property type="entry name" value="Lambda_DNA-bd_dom_sf"/>
</dbReference>
<dbReference type="InterPro" id="IPR043917">
    <property type="entry name" value="DUF5753"/>
</dbReference>
<reference evidence="3" key="1">
    <citation type="journal article" date="2014" name="Int. J. Syst. Evol. Microbiol.">
        <title>Complete genome of a new Firmicutes species belonging to the dominant human colonic microbiota ('Ruminococcus bicirculans') reveals two chromosomes and a selective capacity to utilize plant glucans.</title>
        <authorList>
            <consortium name="NISC Comparative Sequencing Program"/>
            <person name="Wegmann U."/>
            <person name="Louis P."/>
            <person name="Goesmann A."/>
            <person name="Henrissat B."/>
            <person name="Duncan S.H."/>
            <person name="Flint H.J."/>
        </authorList>
    </citation>
    <scope>NUCLEOTIDE SEQUENCE</scope>
    <source>
        <strain evidence="3">JCM 9687</strain>
    </source>
</reference>
<dbReference type="EMBL" id="BAAAYK010000038">
    <property type="protein sequence ID" value="GAA3356548.1"/>
    <property type="molecule type" value="Genomic_DNA"/>
</dbReference>
<feature type="domain" description="HTH cro/C1-type" evidence="1">
    <location>
        <begin position="18"/>
        <end position="72"/>
    </location>
</feature>
<dbReference type="SUPFAM" id="SSF47413">
    <property type="entry name" value="lambda repressor-like DNA-binding domains"/>
    <property type="match status" value="1"/>
</dbReference>
<gene>
    <name evidence="2" type="ORF">GCM10020366_07040</name>
    <name evidence="3" type="ORF">GCM10020366_21000</name>
</gene>
<evidence type="ECO:0000313" key="3">
    <source>
        <dbReference type="EMBL" id="GAA3356548.1"/>
    </source>
</evidence>
<dbReference type="PROSITE" id="PS50943">
    <property type="entry name" value="HTH_CROC1"/>
    <property type="match status" value="1"/>
</dbReference>
<keyword evidence="4" id="KW-1185">Reference proteome</keyword>
<name>A0ABP6RP77_9PSEU</name>
<organism evidence="3 4">
    <name type="scientific">Saccharopolyspora gregorii</name>
    <dbReference type="NCBI Taxonomy" id="33914"/>
    <lineage>
        <taxon>Bacteria</taxon>
        <taxon>Bacillati</taxon>
        <taxon>Actinomycetota</taxon>
        <taxon>Actinomycetes</taxon>
        <taxon>Pseudonocardiales</taxon>
        <taxon>Pseudonocardiaceae</taxon>
        <taxon>Saccharopolyspora</taxon>
    </lineage>
</organism>
<dbReference type="Pfam" id="PF13560">
    <property type="entry name" value="HTH_31"/>
    <property type="match status" value="1"/>
</dbReference>
<evidence type="ECO:0000313" key="4">
    <source>
        <dbReference type="Proteomes" id="UP001500483"/>
    </source>
</evidence>
<evidence type="ECO:0000259" key="1">
    <source>
        <dbReference type="PROSITE" id="PS50943"/>
    </source>
</evidence>
<reference evidence="3" key="3">
    <citation type="submission" date="2023-12" db="EMBL/GenBank/DDBJ databases">
        <authorList>
            <person name="Sun Q."/>
            <person name="Inoue M."/>
        </authorList>
    </citation>
    <scope>NUCLEOTIDE SEQUENCE</scope>
    <source>
        <strain evidence="3">JCM 9687</strain>
    </source>
</reference>
<dbReference type="Proteomes" id="UP001500483">
    <property type="component" value="Unassembled WGS sequence"/>
</dbReference>
<sequence length="284" mass="30914">MTRSKPGSPKARTLGAELRKAREDAGIGVRELARRLDVAHAWVTRTEAGTRTATPEDVGAAAAALGLSAAERERIVDIAREDDGPNYLRAGIPGVHQELVTLMNYERTAIAISEVAPLLVPGLLQTGDYARAIMTESSPGEVETKVAMRASRRDVLTSRKAPHFEALIAESALTRPIADAHTMSGQLRHLQQAAELSNITIRVIPDRLPKWTPAHSGQFMFFEFPTARPVVHLEHFASAAFLTGDPAIEAYRDALDTLREEALSADDTLKFIAERSAETGFEES</sequence>
<dbReference type="SMART" id="SM00530">
    <property type="entry name" value="HTH_XRE"/>
    <property type="match status" value="1"/>
</dbReference>
<dbReference type="RefSeq" id="WP_258348191.1">
    <property type="nucleotide sequence ID" value="NZ_BAAAYK010000017.1"/>
</dbReference>
<evidence type="ECO:0000313" key="2">
    <source>
        <dbReference type="EMBL" id="GAA3353503.1"/>
    </source>
</evidence>
<accession>A0ABP6RP77</accession>